<evidence type="ECO:0000313" key="8">
    <source>
        <dbReference type="EMBL" id="OJJ04697.1"/>
    </source>
</evidence>
<evidence type="ECO:0000256" key="2">
    <source>
        <dbReference type="ARBA" id="ARBA00022552"/>
    </source>
</evidence>
<feature type="compositionally biased region" description="Polar residues" evidence="6">
    <location>
        <begin position="815"/>
        <end position="826"/>
    </location>
</feature>
<feature type="compositionally biased region" description="Polar residues" evidence="6">
    <location>
        <begin position="39"/>
        <end position="50"/>
    </location>
</feature>
<feature type="compositionally biased region" description="Polar residues" evidence="6">
    <location>
        <begin position="848"/>
        <end position="871"/>
    </location>
</feature>
<gene>
    <name evidence="8" type="ORF">ASPVEDRAFT_86080</name>
</gene>
<feature type="repeat" description="Pumilio" evidence="5">
    <location>
        <begin position="583"/>
        <end position="618"/>
    </location>
</feature>
<dbReference type="STRING" id="1036611.A0A1L9PT33"/>
<dbReference type="RefSeq" id="XP_040670459.1">
    <property type="nucleotide sequence ID" value="XM_040817781.1"/>
</dbReference>
<dbReference type="InterPro" id="IPR033133">
    <property type="entry name" value="PUM-HD"/>
</dbReference>
<feature type="repeat" description="Pumilio" evidence="5">
    <location>
        <begin position="619"/>
        <end position="654"/>
    </location>
</feature>
<evidence type="ECO:0000256" key="1">
    <source>
        <dbReference type="ARBA" id="ARBA00022517"/>
    </source>
</evidence>
<feature type="compositionally biased region" description="Polar residues" evidence="6">
    <location>
        <begin position="97"/>
        <end position="127"/>
    </location>
</feature>
<dbReference type="GO" id="GO:0006364">
    <property type="term" value="P:rRNA processing"/>
    <property type="evidence" value="ECO:0007669"/>
    <property type="project" value="UniProtKB-KW"/>
</dbReference>
<feature type="compositionally biased region" description="Low complexity" evidence="6">
    <location>
        <begin position="128"/>
        <end position="140"/>
    </location>
</feature>
<dbReference type="CDD" id="cd07920">
    <property type="entry name" value="Pumilio"/>
    <property type="match status" value="1"/>
</dbReference>
<evidence type="ECO:0000256" key="6">
    <source>
        <dbReference type="SAM" id="MobiDB-lite"/>
    </source>
</evidence>
<protein>
    <recommendedName>
        <fullName evidence="7">PUM-HD domain-containing protein</fullName>
    </recommendedName>
</protein>
<dbReference type="InterPro" id="IPR033712">
    <property type="entry name" value="Pumilio_RNA-bd"/>
</dbReference>
<dbReference type="Proteomes" id="UP000184073">
    <property type="component" value="Unassembled WGS sequence"/>
</dbReference>
<organism evidence="8 9">
    <name type="scientific">Aspergillus versicolor CBS 583.65</name>
    <dbReference type="NCBI Taxonomy" id="1036611"/>
    <lineage>
        <taxon>Eukaryota</taxon>
        <taxon>Fungi</taxon>
        <taxon>Dikarya</taxon>
        <taxon>Ascomycota</taxon>
        <taxon>Pezizomycotina</taxon>
        <taxon>Eurotiomycetes</taxon>
        <taxon>Eurotiomycetidae</taxon>
        <taxon>Eurotiales</taxon>
        <taxon>Aspergillaceae</taxon>
        <taxon>Aspergillus</taxon>
        <taxon>Aspergillus subgen. Nidulantes</taxon>
    </lineage>
</organism>
<evidence type="ECO:0000256" key="5">
    <source>
        <dbReference type="PROSITE-ProRule" id="PRU00317"/>
    </source>
</evidence>
<feature type="compositionally biased region" description="Polar residues" evidence="6">
    <location>
        <begin position="228"/>
        <end position="239"/>
    </location>
</feature>
<feature type="repeat" description="Pumilio" evidence="5">
    <location>
        <begin position="475"/>
        <end position="510"/>
    </location>
</feature>
<dbReference type="InterPro" id="IPR011989">
    <property type="entry name" value="ARM-like"/>
</dbReference>
<feature type="compositionally biased region" description="Polar residues" evidence="6">
    <location>
        <begin position="11"/>
        <end position="24"/>
    </location>
</feature>
<dbReference type="PANTHER" id="PTHR12537">
    <property type="entry name" value="RNA BINDING PROTEIN PUMILIO-RELATED"/>
    <property type="match status" value="1"/>
</dbReference>
<feature type="compositionally biased region" description="Low complexity" evidence="6">
    <location>
        <begin position="63"/>
        <end position="80"/>
    </location>
</feature>
<feature type="repeat" description="Pumilio" evidence="5">
    <location>
        <begin position="547"/>
        <end position="582"/>
    </location>
</feature>
<accession>A0A1L9PT33</accession>
<feature type="repeat" description="Pumilio" evidence="5">
    <location>
        <begin position="655"/>
        <end position="690"/>
    </location>
</feature>
<dbReference type="AlphaFoldDB" id="A0A1L9PT33"/>
<feature type="repeat" description="Pumilio" evidence="5">
    <location>
        <begin position="731"/>
        <end position="769"/>
    </location>
</feature>
<evidence type="ECO:0000259" key="7">
    <source>
        <dbReference type="PROSITE" id="PS50303"/>
    </source>
</evidence>
<dbReference type="VEuPathDB" id="FungiDB:ASPVEDRAFT_86080"/>
<dbReference type="GeneID" id="63733292"/>
<keyword evidence="9" id="KW-1185">Reference proteome</keyword>
<evidence type="ECO:0000256" key="3">
    <source>
        <dbReference type="ARBA" id="ARBA00022737"/>
    </source>
</evidence>
<evidence type="ECO:0000313" key="9">
    <source>
        <dbReference type="Proteomes" id="UP000184073"/>
    </source>
</evidence>
<proteinExistence type="predicted"/>
<dbReference type="GO" id="GO:0000288">
    <property type="term" value="P:nuclear-transcribed mRNA catabolic process, deadenylation-dependent decay"/>
    <property type="evidence" value="ECO:0007669"/>
    <property type="project" value="TreeGrafter"/>
</dbReference>
<evidence type="ECO:0000256" key="4">
    <source>
        <dbReference type="ARBA" id="ARBA00024893"/>
    </source>
</evidence>
<dbReference type="SUPFAM" id="SSF48371">
    <property type="entry name" value="ARM repeat"/>
    <property type="match status" value="1"/>
</dbReference>
<dbReference type="EMBL" id="KV878132">
    <property type="protein sequence ID" value="OJJ04697.1"/>
    <property type="molecule type" value="Genomic_DNA"/>
</dbReference>
<dbReference type="OrthoDB" id="668540at2759"/>
<dbReference type="GO" id="GO:0003730">
    <property type="term" value="F:mRNA 3'-UTR binding"/>
    <property type="evidence" value="ECO:0007669"/>
    <property type="project" value="TreeGrafter"/>
</dbReference>
<dbReference type="GO" id="GO:0005737">
    <property type="term" value="C:cytoplasm"/>
    <property type="evidence" value="ECO:0007669"/>
    <property type="project" value="TreeGrafter"/>
</dbReference>
<reference evidence="9" key="1">
    <citation type="journal article" date="2017" name="Genome Biol.">
        <title>Comparative genomics reveals high biological diversity and specific adaptations in the industrially and medically important fungal genus Aspergillus.</title>
        <authorList>
            <person name="de Vries R.P."/>
            <person name="Riley R."/>
            <person name="Wiebenga A."/>
            <person name="Aguilar-Osorio G."/>
            <person name="Amillis S."/>
            <person name="Uchima C.A."/>
            <person name="Anderluh G."/>
            <person name="Asadollahi M."/>
            <person name="Askin M."/>
            <person name="Barry K."/>
            <person name="Battaglia E."/>
            <person name="Bayram O."/>
            <person name="Benocci T."/>
            <person name="Braus-Stromeyer S.A."/>
            <person name="Caldana C."/>
            <person name="Canovas D."/>
            <person name="Cerqueira G.C."/>
            <person name="Chen F."/>
            <person name="Chen W."/>
            <person name="Choi C."/>
            <person name="Clum A."/>
            <person name="Dos Santos R.A."/>
            <person name="Damasio A.R."/>
            <person name="Diallinas G."/>
            <person name="Emri T."/>
            <person name="Fekete E."/>
            <person name="Flipphi M."/>
            <person name="Freyberg S."/>
            <person name="Gallo A."/>
            <person name="Gournas C."/>
            <person name="Habgood R."/>
            <person name="Hainaut M."/>
            <person name="Harispe M.L."/>
            <person name="Henrissat B."/>
            <person name="Hilden K.S."/>
            <person name="Hope R."/>
            <person name="Hossain A."/>
            <person name="Karabika E."/>
            <person name="Karaffa L."/>
            <person name="Karanyi Z."/>
            <person name="Krasevec N."/>
            <person name="Kuo A."/>
            <person name="Kusch H."/>
            <person name="LaButti K."/>
            <person name="Lagendijk E.L."/>
            <person name="Lapidus A."/>
            <person name="Levasseur A."/>
            <person name="Lindquist E."/>
            <person name="Lipzen A."/>
            <person name="Logrieco A.F."/>
            <person name="MacCabe A."/>
            <person name="Maekelae M.R."/>
            <person name="Malavazi I."/>
            <person name="Melin P."/>
            <person name="Meyer V."/>
            <person name="Mielnichuk N."/>
            <person name="Miskei M."/>
            <person name="Molnar A.P."/>
            <person name="Mule G."/>
            <person name="Ngan C.Y."/>
            <person name="Orejas M."/>
            <person name="Orosz E."/>
            <person name="Ouedraogo J.P."/>
            <person name="Overkamp K.M."/>
            <person name="Park H.-S."/>
            <person name="Perrone G."/>
            <person name="Piumi F."/>
            <person name="Punt P.J."/>
            <person name="Ram A.F."/>
            <person name="Ramon A."/>
            <person name="Rauscher S."/>
            <person name="Record E."/>
            <person name="Riano-Pachon D.M."/>
            <person name="Robert V."/>
            <person name="Roehrig J."/>
            <person name="Ruller R."/>
            <person name="Salamov A."/>
            <person name="Salih N.S."/>
            <person name="Samson R.A."/>
            <person name="Sandor E."/>
            <person name="Sanguinetti M."/>
            <person name="Schuetze T."/>
            <person name="Sepcic K."/>
            <person name="Shelest E."/>
            <person name="Sherlock G."/>
            <person name="Sophianopoulou V."/>
            <person name="Squina F.M."/>
            <person name="Sun H."/>
            <person name="Susca A."/>
            <person name="Todd R.B."/>
            <person name="Tsang A."/>
            <person name="Unkles S.E."/>
            <person name="van de Wiele N."/>
            <person name="van Rossen-Uffink D."/>
            <person name="Oliveira J.V."/>
            <person name="Vesth T.C."/>
            <person name="Visser J."/>
            <person name="Yu J.-H."/>
            <person name="Zhou M."/>
            <person name="Andersen M.R."/>
            <person name="Archer D.B."/>
            <person name="Baker S.E."/>
            <person name="Benoit I."/>
            <person name="Brakhage A.A."/>
            <person name="Braus G.H."/>
            <person name="Fischer R."/>
            <person name="Frisvad J.C."/>
            <person name="Goldman G.H."/>
            <person name="Houbraken J."/>
            <person name="Oakley B."/>
            <person name="Pocsi I."/>
            <person name="Scazzocchio C."/>
            <person name="Seiboth B."/>
            <person name="vanKuyk P.A."/>
            <person name="Wortman J."/>
            <person name="Dyer P.S."/>
            <person name="Grigoriev I.V."/>
        </authorList>
    </citation>
    <scope>NUCLEOTIDE SEQUENCE [LARGE SCALE GENOMIC DNA]</scope>
    <source>
        <strain evidence="9">CBS 583.65</strain>
    </source>
</reference>
<dbReference type="InterPro" id="IPR001313">
    <property type="entry name" value="Pumilio_RNA-bd_rpt"/>
</dbReference>
<sequence length="871" mass="95416">MTVLAGHSRKAQSNGSNMQPSSFAERTRGTHGSIGSGLSGNPSWSMSTIWRDSLDDSAGRPALQGVSGSSSLLASSESDGWNAHPNVPWPSRGQGNGMTTSPVQTRSTDHSVTSLSNGNDSSNYFAQPTSSGPGPSPSTGQMTYLDSGPERISPAGEANVMGSRPVYRNNDRRNAGYAAAPVTAGYQSQSGYASPLDTTRPEHIASINIPSVSQALSESMEPRNTRNGYAHSSHNSASFVPQRPAHSAFPSYHSETQFSGRYGSESANVNAAIERLQLNDTHSAVNRPPYVSHASLDSSINRLRYQNLNDQDSYQAMQNIGAEVPAHNHGMTYQTGRSPHFRESDLVSPTEYPLDSSYNAAGPNPGRPYRSTLGNNSPDGQIPGLQGRLRNNRSIETSYQAPNAMARQQQYSGAYDYGYPPQAALATIYPVAQAVALANRQPPRDLPTTQPTISPRMADFRVQQKTRKFELKVSEAYGHIVEFSGDQYGSRFLQQRLESANSDEKERVYQEIIPEILPLAMDIFGNYVVQKMFEHGSQAQKKSLAAQMKGNFFTLSVNPYGCRVVQKALEHVLTDQQISLVKELEPRVVECVENNNGNHVIQKAIEKVPSQYTKFVVRAFKGQVEKQAKHTYGCRVIQRMLENCEEEDRRSILAELHHCAPRLIEDQYGNYVIQHVIQQGDEADRAAMIDVVKRKLLWHSKHKFASNVVEKSIDYGNETQRREIIAKLATEAEGGDDHLIGLMADQYGNYVFQKVLGHLKGVERAALVERIKPLLPQLKKSNNNCSKQLAAIEKFIGDSSPAPNPAVPASNHASTTPPNSHKSSPQPIKRSVEDRFITTPPTPPPADNQGNGENTDSLSASASAEVTPTLH</sequence>
<dbReference type="Gene3D" id="1.25.10.10">
    <property type="entry name" value="Leucine-rich Repeat Variant"/>
    <property type="match status" value="1"/>
</dbReference>
<feature type="region of interest" description="Disordered" evidence="6">
    <location>
        <begin position="334"/>
        <end position="389"/>
    </location>
</feature>
<keyword evidence="1" id="KW-0690">Ribosome biogenesis</keyword>
<keyword evidence="2" id="KW-0698">rRNA processing</keyword>
<feature type="domain" description="PUM-HD" evidence="7">
    <location>
        <begin position="452"/>
        <end position="796"/>
    </location>
</feature>
<feature type="region of interest" description="Disordered" evidence="6">
    <location>
        <begin position="800"/>
        <end position="871"/>
    </location>
</feature>
<name>A0A1L9PT33_ASPVE</name>
<feature type="region of interest" description="Disordered" evidence="6">
    <location>
        <begin position="228"/>
        <end position="247"/>
    </location>
</feature>
<feature type="region of interest" description="Disordered" evidence="6">
    <location>
        <begin position="1"/>
        <end position="166"/>
    </location>
</feature>
<dbReference type="InterPro" id="IPR016024">
    <property type="entry name" value="ARM-type_fold"/>
</dbReference>
<dbReference type="PROSITE" id="PS50302">
    <property type="entry name" value="PUM"/>
    <property type="match status" value="7"/>
</dbReference>
<dbReference type="SMART" id="SM00025">
    <property type="entry name" value="Pumilio"/>
    <property type="match status" value="8"/>
</dbReference>
<dbReference type="PROSITE" id="PS50303">
    <property type="entry name" value="PUM_HD"/>
    <property type="match status" value="1"/>
</dbReference>
<dbReference type="PANTHER" id="PTHR12537:SF12">
    <property type="entry name" value="MATERNAL PROTEIN PUMILIO"/>
    <property type="match status" value="1"/>
</dbReference>
<keyword evidence="3" id="KW-0677">Repeat</keyword>
<comment type="function">
    <text evidence="4">RNA-binding nucleolar protein required for pre-rRNA processing. Involved in production of 18S rRNA and assembly of small ribosomal subunit.</text>
</comment>
<feature type="repeat" description="Pumilio" evidence="5">
    <location>
        <begin position="511"/>
        <end position="546"/>
    </location>
</feature>
<dbReference type="Pfam" id="PF00806">
    <property type="entry name" value="PUF"/>
    <property type="match status" value="8"/>
</dbReference>